<reference evidence="1" key="1">
    <citation type="submission" date="2023-06" db="EMBL/GenBank/DDBJ databases">
        <title>Survivors Of The Sea: Transcriptome response of Skeletonema marinoi to long-term dormancy.</title>
        <authorList>
            <person name="Pinder M.I.M."/>
            <person name="Kourtchenko O."/>
            <person name="Robertson E.K."/>
            <person name="Larsson T."/>
            <person name="Maumus F."/>
            <person name="Osuna-Cruz C.M."/>
            <person name="Vancaester E."/>
            <person name="Stenow R."/>
            <person name="Vandepoele K."/>
            <person name="Ploug H."/>
            <person name="Bruchert V."/>
            <person name="Godhe A."/>
            <person name="Topel M."/>
        </authorList>
    </citation>
    <scope>NUCLEOTIDE SEQUENCE</scope>
    <source>
        <strain evidence="1">R05AC</strain>
    </source>
</reference>
<name>A0AAD8Y2F4_9STRA</name>
<dbReference type="Proteomes" id="UP001224775">
    <property type="component" value="Unassembled WGS sequence"/>
</dbReference>
<proteinExistence type="predicted"/>
<keyword evidence="2" id="KW-1185">Reference proteome</keyword>
<comment type="caution">
    <text evidence="1">The sequence shown here is derived from an EMBL/GenBank/DDBJ whole genome shotgun (WGS) entry which is preliminary data.</text>
</comment>
<evidence type="ECO:0000313" key="1">
    <source>
        <dbReference type="EMBL" id="KAK1737611.1"/>
    </source>
</evidence>
<protein>
    <submittedName>
        <fullName evidence="1">Uncharacterized protein</fullName>
    </submittedName>
</protein>
<dbReference type="EMBL" id="JATAAI010000025">
    <property type="protein sequence ID" value="KAK1737611.1"/>
    <property type="molecule type" value="Genomic_DNA"/>
</dbReference>
<evidence type="ECO:0000313" key="2">
    <source>
        <dbReference type="Proteomes" id="UP001224775"/>
    </source>
</evidence>
<gene>
    <name evidence="1" type="ORF">QTG54_011897</name>
</gene>
<dbReference type="AlphaFoldDB" id="A0AAD8Y2F4"/>
<organism evidence="1 2">
    <name type="scientific">Skeletonema marinoi</name>
    <dbReference type="NCBI Taxonomy" id="267567"/>
    <lineage>
        <taxon>Eukaryota</taxon>
        <taxon>Sar</taxon>
        <taxon>Stramenopiles</taxon>
        <taxon>Ochrophyta</taxon>
        <taxon>Bacillariophyta</taxon>
        <taxon>Coscinodiscophyceae</taxon>
        <taxon>Thalassiosirophycidae</taxon>
        <taxon>Thalassiosirales</taxon>
        <taxon>Skeletonemataceae</taxon>
        <taxon>Skeletonema</taxon>
        <taxon>Skeletonema marinoi-dohrnii complex</taxon>
    </lineage>
</organism>
<accession>A0AAD8Y2F4</accession>
<sequence>MMNRQLLRTLRLTRRQWNCSSAANNAIGIHHHYNATRLASPLITNNVIPTTHHMKLISSASFSTDADSKSSAEKVGIVSRIRTFIKTIFGSNDDTPRGVQERKDMYWILLAVTHRKLRMEAQQTQLSSGNNKDQLTWNNESKEEIKQYMEEAVSYLDEQTDISEMPLRRLRQEIQSRLEPQIIQLLSEENG</sequence>